<dbReference type="EMBL" id="BMHF01000001">
    <property type="protein sequence ID" value="GGA21448.1"/>
    <property type="molecule type" value="Genomic_DNA"/>
</dbReference>
<evidence type="ECO:0000313" key="2">
    <source>
        <dbReference type="EMBL" id="GGA21448.1"/>
    </source>
</evidence>
<dbReference type="Proteomes" id="UP000609323">
    <property type="component" value="Unassembled WGS sequence"/>
</dbReference>
<comment type="caution">
    <text evidence="2">The sequence shown here is derived from an EMBL/GenBank/DDBJ whole genome shotgun (WGS) entry which is preliminary data.</text>
</comment>
<feature type="transmembrane region" description="Helical" evidence="1">
    <location>
        <begin position="51"/>
        <end position="71"/>
    </location>
</feature>
<evidence type="ECO:0000313" key="3">
    <source>
        <dbReference type="Proteomes" id="UP000609323"/>
    </source>
</evidence>
<proteinExistence type="predicted"/>
<gene>
    <name evidence="2" type="ORF">GCM10010917_02690</name>
</gene>
<evidence type="ECO:0000256" key="1">
    <source>
        <dbReference type="SAM" id="Phobius"/>
    </source>
</evidence>
<feature type="transmembrane region" description="Helical" evidence="1">
    <location>
        <begin position="12"/>
        <end position="31"/>
    </location>
</feature>
<name>A0ABQ1FMJ7_9BACL</name>
<keyword evidence="1" id="KW-0472">Membrane</keyword>
<protein>
    <submittedName>
        <fullName evidence="2">Uncharacterized protein</fullName>
    </submittedName>
</protein>
<sequence length="214" mass="24522">MMQNNRNLTSRILFWIGILVLAFGFVSGFVAGSINTDEDTGFHFTVTLSIWASYMIPGFLIIGFSEVIRLLQDVRDDLIRFRRNGKLAPHQPKQGFEGINEAAFFPSEGISEDGNFKAGHAARPFPRLSKEPLFADANKAAQYYKLIKRINALEFYFEVEDKLMIEAKLGDVKRLYFEVKHLVFKAGLEHHPIWLNVVEAVRYIEDEFARMDGK</sequence>
<organism evidence="2 3">
    <name type="scientific">Paenibacillus physcomitrellae</name>
    <dbReference type="NCBI Taxonomy" id="1619311"/>
    <lineage>
        <taxon>Bacteria</taxon>
        <taxon>Bacillati</taxon>
        <taxon>Bacillota</taxon>
        <taxon>Bacilli</taxon>
        <taxon>Bacillales</taxon>
        <taxon>Paenibacillaceae</taxon>
        <taxon>Paenibacillus</taxon>
    </lineage>
</organism>
<keyword evidence="1" id="KW-1133">Transmembrane helix</keyword>
<keyword evidence="3" id="KW-1185">Reference proteome</keyword>
<keyword evidence="1" id="KW-0812">Transmembrane</keyword>
<accession>A0ABQ1FMJ7</accession>
<reference evidence="3" key="1">
    <citation type="journal article" date="2019" name="Int. J. Syst. Evol. Microbiol.">
        <title>The Global Catalogue of Microorganisms (GCM) 10K type strain sequencing project: providing services to taxonomists for standard genome sequencing and annotation.</title>
        <authorList>
            <consortium name="The Broad Institute Genomics Platform"/>
            <consortium name="The Broad Institute Genome Sequencing Center for Infectious Disease"/>
            <person name="Wu L."/>
            <person name="Ma J."/>
        </authorList>
    </citation>
    <scope>NUCLEOTIDE SEQUENCE [LARGE SCALE GENOMIC DNA]</scope>
    <source>
        <strain evidence="3">CGMCC 1.15044</strain>
    </source>
</reference>